<evidence type="ECO:0000313" key="1">
    <source>
        <dbReference type="EMBL" id="WEW55222.1"/>
    </source>
</evidence>
<dbReference type="Proteomes" id="UP001219355">
    <property type="component" value="Chromosome 1"/>
</dbReference>
<accession>A0AAF0DCW7</accession>
<sequence length="512" mass="58775">MNNTNSPYRVSLNLKARAGNSLNQTSIQHTGYIDSSRTGREVTVQALWKRLQEFSVVHVRGTPASGKSTLARLLQLHVQNTSNIRVISFTWPMNFPAPLSVRSPYYYLLNHVLGRPLDTDDWLEQRVLLIIDEAQGSYPYTSLWNDLIKILSSDYCIRVALFSSYGSPSSRPLEAQTPTPVIFDPKQRVSLWRTPANPDIGLFFSQQEYDDVVKRVARHHGEHGPLFRLSRDLQDYIWEITSGHASAVRVFLDCLASSDAFHEFRRRSAEIPLSAAWERLSDDSFVINCIENSAVHGLARGLPRKQFLQDNPEIAQFLRDAVATHGSNDNPDSNSALKTCYQMGWLQAELLTDDKPTYIFPTAIHRSRRGCRDRMGFVLNTRPLELTYQDEFYRYCYSLLGNQLYLASEWTGTKKGGRANFQVRGTHWAIEILRDGENIEEHVARFKPGGRYYQWLQAQGIHDYAILDFGRTQPQSQWEDEHLYFVVCSEDYTYRLYDGKLSLLDDEVALLD</sequence>
<dbReference type="EMBL" id="CP120627">
    <property type="protein sequence ID" value="WEW55222.1"/>
    <property type="molecule type" value="Genomic_DNA"/>
</dbReference>
<keyword evidence="2" id="KW-1185">Reference proteome</keyword>
<organism evidence="1 2">
    <name type="scientific">Emydomyces testavorans</name>
    <dbReference type="NCBI Taxonomy" id="2070801"/>
    <lineage>
        <taxon>Eukaryota</taxon>
        <taxon>Fungi</taxon>
        <taxon>Dikarya</taxon>
        <taxon>Ascomycota</taxon>
        <taxon>Pezizomycotina</taxon>
        <taxon>Eurotiomycetes</taxon>
        <taxon>Eurotiomycetidae</taxon>
        <taxon>Onygenales</taxon>
        <taxon>Nannizziopsiaceae</taxon>
        <taxon>Emydomyces</taxon>
    </lineage>
</organism>
<reference evidence="1" key="1">
    <citation type="submission" date="2023-03" db="EMBL/GenBank/DDBJ databases">
        <title>Emydomyces testavorans Genome Sequence.</title>
        <authorList>
            <person name="Hoyer L."/>
        </authorList>
    </citation>
    <scope>NUCLEOTIDE SEQUENCE</scope>
    <source>
        <strain evidence="1">16-2883</strain>
    </source>
</reference>
<gene>
    <name evidence="1" type="ORF">PRK78_000651</name>
</gene>
<evidence type="ECO:0000313" key="2">
    <source>
        <dbReference type="Proteomes" id="UP001219355"/>
    </source>
</evidence>
<name>A0AAF0DCW7_9EURO</name>
<dbReference type="InterPro" id="IPR027417">
    <property type="entry name" value="P-loop_NTPase"/>
</dbReference>
<dbReference type="AlphaFoldDB" id="A0AAF0DCW7"/>
<dbReference type="SUPFAM" id="SSF52540">
    <property type="entry name" value="P-loop containing nucleoside triphosphate hydrolases"/>
    <property type="match status" value="1"/>
</dbReference>
<proteinExistence type="predicted"/>
<protein>
    <submittedName>
        <fullName evidence="1">Uncharacterized protein</fullName>
    </submittedName>
</protein>